<dbReference type="Gene3D" id="3.40.50.1820">
    <property type="entry name" value="alpha/beta hydrolase"/>
    <property type="match status" value="1"/>
</dbReference>
<feature type="domain" description="AB hydrolase-1" evidence="1">
    <location>
        <begin position="28"/>
        <end position="128"/>
    </location>
</feature>
<accession>A0A8J4H6X2</accession>
<evidence type="ECO:0000313" key="2">
    <source>
        <dbReference type="EMBL" id="GIQ69618.1"/>
    </source>
</evidence>
<evidence type="ECO:0000259" key="1">
    <source>
        <dbReference type="Pfam" id="PF00561"/>
    </source>
</evidence>
<gene>
    <name evidence="2" type="ORF">XYCOK13_24420</name>
</gene>
<dbReference type="InterPro" id="IPR029058">
    <property type="entry name" value="AB_hydrolase_fold"/>
</dbReference>
<keyword evidence="3" id="KW-1185">Reference proteome</keyword>
<dbReference type="PANTHER" id="PTHR43194">
    <property type="entry name" value="HYDROLASE ALPHA/BETA FOLD FAMILY"/>
    <property type="match status" value="1"/>
</dbReference>
<proteinExistence type="predicted"/>
<dbReference type="SUPFAM" id="SSF53474">
    <property type="entry name" value="alpha/beta-Hydrolases"/>
    <property type="match status" value="1"/>
</dbReference>
<evidence type="ECO:0000313" key="3">
    <source>
        <dbReference type="Proteomes" id="UP000677918"/>
    </source>
</evidence>
<protein>
    <submittedName>
        <fullName evidence="2">Hydrolase</fullName>
    </submittedName>
</protein>
<name>A0A8J4H6X2_9BACL</name>
<sequence>MIKSRFVRHHGIAIHVLDSKTMSDPTLPPLVISPGLSETAEEYMEFMHEMYPRRCIVLSYRGRGRSDTPERGYGLAEHVTDLQAVISEANLPAFHLMGHSRGVSYVLGYALNHNEAIRSLVLEDYPAEHKKMPESWAEFYIRDYLIPAQREAHIRQEAVRGIERESTQLSLAKRLNLPVLILRGMQEGSMLTDAHMQEYESLYMHLEKKNYPNSGHDIRNTESAAMVKDIQAFLARADIRAT</sequence>
<dbReference type="Proteomes" id="UP000677918">
    <property type="component" value="Unassembled WGS sequence"/>
</dbReference>
<dbReference type="RefSeq" id="WP_213412412.1">
    <property type="nucleotide sequence ID" value="NZ_BOVK01000031.1"/>
</dbReference>
<reference evidence="2" key="1">
    <citation type="submission" date="2021-04" db="EMBL/GenBank/DDBJ databases">
        <title>Draft genome sequence of Xylanibacillus composti strain K13.</title>
        <authorList>
            <person name="Uke A."/>
            <person name="Chhe C."/>
            <person name="Baramee S."/>
            <person name="Kosugi A."/>
        </authorList>
    </citation>
    <scope>NUCLEOTIDE SEQUENCE</scope>
    <source>
        <strain evidence="2">K13</strain>
    </source>
</reference>
<dbReference type="PANTHER" id="PTHR43194:SF2">
    <property type="entry name" value="PEROXISOMAL MEMBRANE PROTEIN LPX1"/>
    <property type="match status" value="1"/>
</dbReference>
<organism evidence="2 3">
    <name type="scientific">Xylanibacillus composti</name>
    <dbReference type="NCBI Taxonomy" id="1572762"/>
    <lineage>
        <taxon>Bacteria</taxon>
        <taxon>Bacillati</taxon>
        <taxon>Bacillota</taxon>
        <taxon>Bacilli</taxon>
        <taxon>Bacillales</taxon>
        <taxon>Paenibacillaceae</taxon>
        <taxon>Xylanibacillus</taxon>
    </lineage>
</organism>
<keyword evidence="2" id="KW-0378">Hydrolase</keyword>
<dbReference type="GO" id="GO:0016787">
    <property type="term" value="F:hydrolase activity"/>
    <property type="evidence" value="ECO:0007669"/>
    <property type="project" value="UniProtKB-KW"/>
</dbReference>
<dbReference type="EMBL" id="BOVK01000031">
    <property type="protein sequence ID" value="GIQ69618.1"/>
    <property type="molecule type" value="Genomic_DNA"/>
</dbReference>
<dbReference type="InterPro" id="IPR050228">
    <property type="entry name" value="Carboxylesterase_BioH"/>
</dbReference>
<dbReference type="AlphaFoldDB" id="A0A8J4H6X2"/>
<dbReference type="InterPro" id="IPR000073">
    <property type="entry name" value="AB_hydrolase_1"/>
</dbReference>
<dbReference type="Pfam" id="PF00561">
    <property type="entry name" value="Abhydrolase_1"/>
    <property type="match status" value="1"/>
</dbReference>
<comment type="caution">
    <text evidence="2">The sequence shown here is derived from an EMBL/GenBank/DDBJ whole genome shotgun (WGS) entry which is preliminary data.</text>
</comment>